<feature type="transmembrane region" description="Helical" evidence="8">
    <location>
        <begin position="50"/>
        <end position="70"/>
    </location>
</feature>
<dbReference type="InterPro" id="IPR008253">
    <property type="entry name" value="Marvel"/>
</dbReference>
<feature type="transmembrane region" description="Helical" evidence="8">
    <location>
        <begin position="116"/>
        <end position="136"/>
    </location>
</feature>
<evidence type="ECO:0000256" key="8">
    <source>
        <dbReference type="SAM" id="Phobius"/>
    </source>
</evidence>
<dbReference type="RefSeq" id="XP_032831999.1">
    <property type="nucleotide sequence ID" value="XM_032976108.1"/>
</dbReference>
<keyword evidence="10" id="KW-1185">Reference proteome</keyword>
<evidence type="ECO:0000256" key="6">
    <source>
        <dbReference type="ARBA" id="ARBA00034721"/>
    </source>
</evidence>
<evidence type="ECO:0000256" key="1">
    <source>
        <dbReference type="ARBA" id="ARBA00004141"/>
    </source>
</evidence>
<dbReference type="GO" id="GO:0016020">
    <property type="term" value="C:membrane"/>
    <property type="evidence" value="ECO:0007669"/>
    <property type="project" value="UniProtKB-SubCell"/>
</dbReference>
<keyword evidence="3" id="KW-0677">Repeat</keyword>
<evidence type="ECO:0000256" key="3">
    <source>
        <dbReference type="ARBA" id="ARBA00022737"/>
    </source>
</evidence>
<evidence type="ECO:0000256" key="7">
    <source>
        <dbReference type="PROSITE-ProRule" id="PRU00581"/>
    </source>
</evidence>
<keyword evidence="2 7" id="KW-0812">Transmembrane</keyword>
<evidence type="ECO:0000259" key="9">
    <source>
        <dbReference type="PROSITE" id="PS51225"/>
    </source>
</evidence>
<evidence type="ECO:0000313" key="11">
    <source>
        <dbReference type="RefSeq" id="XP_032831996.1"/>
    </source>
</evidence>
<dbReference type="KEGG" id="pmrn:116955114"/>
<dbReference type="Pfam" id="PF01284">
    <property type="entry name" value="MARVEL"/>
    <property type="match status" value="2"/>
</dbReference>
<dbReference type="AlphaFoldDB" id="A0AAJ7XF85"/>
<proteinExistence type="inferred from homology"/>
<sequence length="303" mass="33149">MPPAAVVFNSQAVTSRLGVVRVLQVAFTCVAFSLVAHSGGKAHAYGDFCMFAWCACFACSLLLLLLELLGQRGCAQISWQNLTVTYAMLAALLLLSASVLHPVYRLREISCGSCEPRTFTIVATVFSCLAFLAYAAEVALTRARPGEVTGYMASVPGLLKVLEAFVACLIFVVLAERPDLYSRYPALQWCLAVYCVCFVLVAVVILLTVCQSTGRLCLPFDRFLALCGLVAVLSYITAAVLWPVYCFSDKYGEPRRSSSYCRNVGGCDWDMQLAVTVFTYVNLLAYVADMVYSSRLVIISRML</sequence>
<feature type="transmembrane region" description="Helical" evidence="8">
    <location>
        <begin position="186"/>
        <end position="210"/>
    </location>
</feature>
<feature type="transmembrane region" description="Helical" evidence="8">
    <location>
        <begin position="273"/>
        <end position="292"/>
    </location>
</feature>
<accession>A0AAJ7XF85</accession>
<evidence type="ECO:0000256" key="4">
    <source>
        <dbReference type="ARBA" id="ARBA00022989"/>
    </source>
</evidence>
<evidence type="ECO:0000256" key="2">
    <source>
        <dbReference type="ARBA" id="ARBA00022692"/>
    </source>
</evidence>
<feature type="domain" description="MARVEL" evidence="9">
    <location>
        <begin position="12"/>
        <end position="146"/>
    </location>
</feature>
<gene>
    <name evidence="11 12 13" type="primary">LOC116955114</name>
</gene>
<comment type="subcellular location">
    <subcellularLocation>
        <location evidence="1">Membrane</location>
        <topology evidence="1">Multi-pass membrane protein</topology>
    </subcellularLocation>
</comment>
<keyword evidence="5 7" id="KW-0472">Membrane</keyword>
<evidence type="ECO:0000256" key="5">
    <source>
        <dbReference type="ARBA" id="ARBA00023136"/>
    </source>
</evidence>
<dbReference type="PROSITE" id="PS51225">
    <property type="entry name" value="MARVEL"/>
    <property type="match status" value="2"/>
</dbReference>
<dbReference type="InterPro" id="IPR047123">
    <property type="entry name" value="MYADM-like"/>
</dbReference>
<feature type="transmembrane region" description="Helical" evidence="8">
    <location>
        <begin position="148"/>
        <end position="174"/>
    </location>
</feature>
<dbReference type="RefSeq" id="XP_032831996.1">
    <property type="nucleotide sequence ID" value="XM_032976105.1"/>
</dbReference>
<feature type="transmembrane region" description="Helical" evidence="8">
    <location>
        <begin position="18"/>
        <end position="38"/>
    </location>
</feature>
<evidence type="ECO:0000313" key="13">
    <source>
        <dbReference type="RefSeq" id="XP_032831999.1"/>
    </source>
</evidence>
<dbReference type="GeneID" id="116955114"/>
<feature type="transmembrane region" description="Helical" evidence="8">
    <location>
        <begin position="82"/>
        <end position="104"/>
    </location>
</feature>
<keyword evidence="4 8" id="KW-1133">Transmembrane helix</keyword>
<dbReference type="PANTHER" id="PTHR17068:SF11">
    <property type="entry name" value="MYELOID-ASSOCIATED DIFFERENTIATION MARKER-LIKE PROTEIN 2"/>
    <property type="match status" value="1"/>
</dbReference>
<feature type="domain" description="MARVEL" evidence="9">
    <location>
        <begin position="151"/>
        <end position="298"/>
    </location>
</feature>
<reference evidence="11 12" key="1">
    <citation type="submission" date="2025-04" db="UniProtKB">
        <authorList>
            <consortium name="RefSeq"/>
        </authorList>
    </citation>
    <scope>IDENTIFICATION</scope>
    <source>
        <tissue evidence="11 12">Sperm</tissue>
    </source>
</reference>
<dbReference type="RefSeq" id="XP_032831997.1">
    <property type="nucleotide sequence ID" value="XM_032976106.1"/>
</dbReference>
<dbReference type="Proteomes" id="UP001318040">
    <property type="component" value="Chromosome 58"/>
</dbReference>
<protein>
    <submittedName>
        <fullName evidence="11 12">Myeloid-associated differentiation marker homolog isoform X1</fullName>
    </submittedName>
</protein>
<name>A0AAJ7XF85_PETMA</name>
<organism evidence="10 12">
    <name type="scientific">Petromyzon marinus</name>
    <name type="common">Sea lamprey</name>
    <dbReference type="NCBI Taxonomy" id="7757"/>
    <lineage>
        <taxon>Eukaryota</taxon>
        <taxon>Metazoa</taxon>
        <taxon>Chordata</taxon>
        <taxon>Craniata</taxon>
        <taxon>Vertebrata</taxon>
        <taxon>Cyclostomata</taxon>
        <taxon>Hyperoartia</taxon>
        <taxon>Petromyzontiformes</taxon>
        <taxon>Petromyzontidae</taxon>
        <taxon>Petromyzon</taxon>
    </lineage>
</organism>
<evidence type="ECO:0000313" key="12">
    <source>
        <dbReference type="RefSeq" id="XP_032831997.1"/>
    </source>
</evidence>
<comment type="similarity">
    <text evidence="6">Belongs to the MAL family.</text>
</comment>
<dbReference type="PANTHER" id="PTHR17068">
    <property type="entry name" value="MYELOID-ASSOCIATED DIFFERENTIATION MARKER MYADM FAMILY MEMBER"/>
    <property type="match status" value="1"/>
</dbReference>
<evidence type="ECO:0000313" key="10">
    <source>
        <dbReference type="Proteomes" id="UP001318040"/>
    </source>
</evidence>
<feature type="transmembrane region" description="Helical" evidence="8">
    <location>
        <begin position="222"/>
        <end position="245"/>
    </location>
</feature>